<dbReference type="EMBL" id="JAYMYS010000008">
    <property type="protein sequence ID" value="KAK7385022.1"/>
    <property type="molecule type" value="Genomic_DNA"/>
</dbReference>
<gene>
    <name evidence="1" type="ORF">VNO78_30729</name>
</gene>
<reference evidence="1 2" key="1">
    <citation type="submission" date="2024-01" db="EMBL/GenBank/DDBJ databases">
        <title>The genomes of 5 underutilized Papilionoideae crops provide insights into root nodulation and disease resistanc.</title>
        <authorList>
            <person name="Jiang F."/>
        </authorList>
    </citation>
    <scope>NUCLEOTIDE SEQUENCE [LARGE SCALE GENOMIC DNA]</scope>
    <source>
        <strain evidence="1">DUOXIRENSHENG_FW03</strain>
        <tissue evidence="1">Leaves</tissue>
    </source>
</reference>
<dbReference type="AlphaFoldDB" id="A0AAN9RXB5"/>
<comment type="caution">
    <text evidence="1">The sequence shown here is derived from an EMBL/GenBank/DDBJ whole genome shotgun (WGS) entry which is preliminary data.</text>
</comment>
<organism evidence="1 2">
    <name type="scientific">Psophocarpus tetragonolobus</name>
    <name type="common">Winged bean</name>
    <name type="synonym">Dolichos tetragonolobus</name>
    <dbReference type="NCBI Taxonomy" id="3891"/>
    <lineage>
        <taxon>Eukaryota</taxon>
        <taxon>Viridiplantae</taxon>
        <taxon>Streptophyta</taxon>
        <taxon>Embryophyta</taxon>
        <taxon>Tracheophyta</taxon>
        <taxon>Spermatophyta</taxon>
        <taxon>Magnoliopsida</taxon>
        <taxon>eudicotyledons</taxon>
        <taxon>Gunneridae</taxon>
        <taxon>Pentapetalae</taxon>
        <taxon>rosids</taxon>
        <taxon>fabids</taxon>
        <taxon>Fabales</taxon>
        <taxon>Fabaceae</taxon>
        <taxon>Papilionoideae</taxon>
        <taxon>50 kb inversion clade</taxon>
        <taxon>NPAAA clade</taxon>
        <taxon>indigoferoid/millettioid clade</taxon>
        <taxon>Phaseoleae</taxon>
        <taxon>Psophocarpus</taxon>
    </lineage>
</organism>
<keyword evidence="2" id="KW-1185">Reference proteome</keyword>
<protein>
    <submittedName>
        <fullName evidence="1">Uncharacterized protein</fullName>
    </submittedName>
</protein>
<dbReference type="Proteomes" id="UP001386955">
    <property type="component" value="Unassembled WGS sequence"/>
</dbReference>
<evidence type="ECO:0000313" key="2">
    <source>
        <dbReference type="Proteomes" id="UP001386955"/>
    </source>
</evidence>
<sequence length="106" mass="11852">MVFSFIQIPHSAFSIQFDPCRASLLSEMTSSCIARFSPNRKRVVVLFIELSVEMLVEGVLAVRAEQSAETVELQWCNLLALAAIFCICGSKRCSSRDGQLREEATY</sequence>
<proteinExistence type="predicted"/>
<accession>A0AAN9RXB5</accession>
<evidence type="ECO:0000313" key="1">
    <source>
        <dbReference type="EMBL" id="KAK7385022.1"/>
    </source>
</evidence>
<name>A0AAN9RXB5_PSOTE</name>